<evidence type="ECO:0000313" key="2">
    <source>
        <dbReference type="Proteomes" id="UP000278962"/>
    </source>
</evidence>
<organism evidence="1 2">
    <name type="scientific">Solirubrobacter pauli</name>
    <dbReference type="NCBI Taxonomy" id="166793"/>
    <lineage>
        <taxon>Bacteria</taxon>
        <taxon>Bacillati</taxon>
        <taxon>Actinomycetota</taxon>
        <taxon>Thermoleophilia</taxon>
        <taxon>Solirubrobacterales</taxon>
        <taxon>Solirubrobacteraceae</taxon>
        <taxon>Solirubrobacter</taxon>
    </lineage>
</organism>
<sequence>MAELTPLDEKLAEVLGLAQAAQQATKQVAGMDGAEDFKGDLARMGEEAAETERRTDGYIDTLDGRKTAIREKARETKGEAVDMMKTYLEGEEEALDGFEFLSMAEAGELCHWEIVQTIASTTGDAEAKELADWAVDVQGKHIANVRRAYLELAVEEAQEMAEA</sequence>
<comment type="caution">
    <text evidence="1">The sequence shown here is derived from an EMBL/GenBank/DDBJ whole genome shotgun (WGS) entry which is preliminary data.</text>
</comment>
<protein>
    <recommendedName>
        <fullName evidence="3">Ferritin-like metal-binding protein YciE</fullName>
    </recommendedName>
</protein>
<dbReference type="EMBL" id="RBIL01000002">
    <property type="protein sequence ID" value="RKQ87607.1"/>
    <property type="molecule type" value="Genomic_DNA"/>
</dbReference>
<reference evidence="1 2" key="1">
    <citation type="submission" date="2018-10" db="EMBL/GenBank/DDBJ databases">
        <title>Genomic Encyclopedia of Archaeal and Bacterial Type Strains, Phase II (KMG-II): from individual species to whole genera.</title>
        <authorList>
            <person name="Goeker M."/>
        </authorList>
    </citation>
    <scope>NUCLEOTIDE SEQUENCE [LARGE SCALE GENOMIC DNA]</scope>
    <source>
        <strain evidence="1 2">DSM 14954</strain>
    </source>
</reference>
<keyword evidence="2" id="KW-1185">Reference proteome</keyword>
<gene>
    <name evidence="1" type="ORF">C8N24_5632</name>
</gene>
<accession>A0A660L0Z0</accession>
<dbReference type="RefSeq" id="WP_121256312.1">
    <property type="nucleotide sequence ID" value="NZ_RBIL01000002.1"/>
</dbReference>
<proteinExistence type="predicted"/>
<evidence type="ECO:0008006" key="3">
    <source>
        <dbReference type="Google" id="ProtNLM"/>
    </source>
</evidence>
<evidence type="ECO:0000313" key="1">
    <source>
        <dbReference type="EMBL" id="RKQ87607.1"/>
    </source>
</evidence>
<dbReference type="AlphaFoldDB" id="A0A660L0Z0"/>
<dbReference type="Proteomes" id="UP000278962">
    <property type="component" value="Unassembled WGS sequence"/>
</dbReference>
<dbReference type="OrthoDB" id="9836771at2"/>
<name>A0A660L0Z0_9ACTN</name>